<dbReference type="PROSITE" id="PS00867">
    <property type="entry name" value="CPSASE_2"/>
    <property type="match status" value="1"/>
</dbReference>
<dbReference type="Pfam" id="PF02786">
    <property type="entry name" value="CPSase_L_D2"/>
    <property type="match status" value="1"/>
</dbReference>
<evidence type="ECO:0000259" key="10">
    <source>
        <dbReference type="PROSITE" id="PS50975"/>
    </source>
</evidence>
<dbReference type="InterPro" id="IPR005479">
    <property type="entry name" value="CPAse_ATP-bd"/>
</dbReference>
<comment type="pathway">
    <text evidence="2">Lipid metabolism; malonyl-CoA biosynthesis; malonyl-CoA from acetyl-CoA: step 1/1.</text>
</comment>
<dbReference type="PROSITE" id="PS50980">
    <property type="entry name" value="COA_CT_NTER"/>
    <property type="match status" value="1"/>
</dbReference>
<dbReference type="Gene3D" id="2.40.50.100">
    <property type="match status" value="1"/>
</dbReference>
<evidence type="ECO:0000259" key="13">
    <source>
        <dbReference type="PROSITE" id="PS50989"/>
    </source>
</evidence>
<evidence type="ECO:0000313" key="15">
    <source>
        <dbReference type="Proteomes" id="UP000541969"/>
    </source>
</evidence>
<keyword evidence="6" id="KW-0092">Biotin</keyword>
<dbReference type="Proteomes" id="UP000541969">
    <property type="component" value="Unassembled WGS sequence"/>
</dbReference>
<dbReference type="InterPro" id="IPR011764">
    <property type="entry name" value="Biotin_carboxylation_dom"/>
</dbReference>
<dbReference type="GO" id="GO:0005524">
    <property type="term" value="F:ATP binding"/>
    <property type="evidence" value="ECO:0007669"/>
    <property type="project" value="UniProtKB-UniRule"/>
</dbReference>
<dbReference type="InterPro" id="IPR050856">
    <property type="entry name" value="Biotin_carboxylase_complex"/>
</dbReference>
<feature type="domain" description="CoA carboxyltransferase C-terminal" evidence="13">
    <location>
        <begin position="807"/>
        <end position="1048"/>
    </location>
</feature>
<sequence length="1048" mass="108732">MPITRLLVANRGEIAVRILRTAAALGLRTVAVAPADDAGSLHVRRADDAVRLAGAGPAAYLDVAAIVAAATRSGADAVHPGYGFLAESAELARRCAEAGLVLVGPDPSALELFGDKGRARARARELGVPVLRATDGPTDLDEARAFLREVGPVMVKALAGGGGRGQQPVRSAEELPEALDRCRSEARAAFGVADVHLEELWTGARHVEVQVAGDGETAVALGDRDCSVQRRRQKLVEIAPAPALDPTLRRRLTEAAVALGRSVGYRGLATVEFLVRGGECAFLEVNPRLQVEHTVTEEVTGLDLVEVGLRLAGGATLADLGLDRPVEIRGAAVQARVNAETLRPDGTVHPAAGRLERFVPPAGRGVRVDAGVVAGDEVSPRYDSLLAKVVVADRDLPRALAAAGRAVAEFEVAGPATNLPLLAALLARPELADATMTTDFLDAHLAELLPPALAERPTDADVVAAPLQGVVVEIAVAEGDRVPAGTTLLVLEAMKMEHVVRAPAAGEVSGLRVAVGDVVAEGDVLARLSPAPDEAAAEEDAGEVDLDAIRPELAESLERHRTGLDDARPDAVAARHAAGRRTAREVVAALCDEGSFVEYGALGLAAQRRRRSLEELVARTPADGMVTGIGEVDGVPCAVLAYDYTVLAGTQGKVNHAKTDRLLTLAEQRRLPVVLFAEGGGGRPGDTDTSGVSLLDVPTFTTMARLAGKVPTIAVVSGYCFAGNAALVGVCDVIVATEGSSIGMGGPAMIEAGGLGVVAPEDVGPVRVQTANGVLDVVVPDDDAAVAAARAALGLLTGRVVPGEGADQRRLRHLLPANRVRSYDVRPVLETLADAGSVLELRPAFGRGIVTALARLDGRPVGVLANDPRHLGGAIDAESADKAAAFLRLCQTHRLPVLSLVDTPGFMVGPESETTGTVRRFGGLYVAGAALTVPLVAVVLRKAYGLGAMAMTGGDMRAPLLTVAWPTGEFGPMSLEGAVRLGYRREFEALPDDAARSRRFAELVAQAYEQGKALNVASVFEIDDVIDPADTRAVISAALAAAGRDQLP</sequence>
<organism evidence="14 15">
    <name type="scientific">Petropleomorpha daqingensis</name>
    <dbReference type="NCBI Taxonomy" id="2026353"/>
    <lineage>
        <taxon>Bacteria</taxon>
        <taxon>Bacillati</taxon>
        <taxon>Actinomycetota</taxon>
        <taxon>Actinomycetes</taxon>
        <taxon>Geodermatophilales</taxon>
        <taxon>Geodermatophilaceae</taxon>
        <taxon>Petropleomorpha</taxon>
    </lineage>
</organism>
<evidence type="ECO:0000256" key="4">
    <source>
        <dbReference type="ARBA" id="ARBA00022741"/>
    </source>
</evidence>
<dbReference type="GO" id="GO:0016740">
    <property type="term" value="F:transferase activity"/>
    <property type="evidence" value="ECO:0007669"/>
    <property type="project" value="UniProtKB-KW"/>
</dbReference>
<dbReference type="PANTHER" id="PTHR18866">
    <property type="entry name" value="CARBOXYLASE:PYRUVATE/ACETYL-COA/PROPIONYL-COA CARBOXYLASE"/>
    <property type="match status" value="1"/>
</dbReference>
<dbReference type="PANTHER" id="PTHR18866:SF33">
    <property type="entry name" value="METHYLCROTONOYL-COA CARBOXYLASE SUBUNIT ALPHA, MITOCHONDRIAL-RELATED"/>
    <property type="match status" value="1"/>
</dbReference>
<dbReference type="InterPro" id="IPR029045">
    <property type="entry name" value="ClpP/crotonase-like_dom_sf"/>
</dbReference>
<dbReference type="PROSITE" id="PS50989">
    <property type="entry name" value="COA_CT_CTER"/>
    <property type="match status" value="1"/>
</dbReference>
<comment type="cofactor">
    <cofactor evidence="1">
        <name>biotin</name>
        <dbReference type="ChEBI" id="CHEBI:57586"/>
    </cofactor>
</comment>
<dbReference type="Gene3D" id="3.90.226.10">
    <property type="entry name" value="2-enoyl-CoA Hydratase, Chain A, domain 1"/>
    <property type="match status" value="2"/>
</dbReference>
<dbReference type="RefSeq" id="WP_179719230.1">
    <property type="nucleotide sequence ID" value="NZ_JACBZT010000001.1"/>
</dbReference>
<dbReference type="InterPro" id="IPR011762">
    <property type="entry name" value="COA_CT_N"/>
</dbReference>
<dbReference type="InterPro" id="IPR011763">
    <property type="entry name" value="COA_CT_C"/>
</dbReference>
<dbReference type="InterPro" id="IPR011054">
    <property type="entry name" value="Rudment_hybrid_motif"/>
</dbReference>
<proteinExistence type="predicted"/>
<dbReference type="InterPro" id="IPR005482">
    <property type="entry name" value="Biotin_COase_C"/>
</dbReference>
<evidence type="ECO:0000256" key="2">
    <source>
        <dbReference type="ARBA" id="ARBA00004956"/>
    </source>
</evidence>
<evidence type="ECO:0000256" key="3">
    <source>
        <dbReference type="ARBA" id="ARBA00022598"/>
    </source>
</evidence>
<dbReference type="InterPro" id="IPR034733">
    <property type="entry name" value="AcCoA_carboxyl_beta"/>
</dbReference>
<dbReference type="Pfam" id="PF00289">
    <property type="entry name" value="Biotin_carb_N"/>
    <property type="match status" value="1"/>
</dbReference>
<dbReference type="GO" id="GO:0046872">
    <property type="term" value="F:metal ion binding"/>
    <property type="evidence" value="ECO:0007669"/>
    <property type="project" value="InterPro"/>
</dbReference>
<keyword evidence="14" id="KW-0808">Transferase</keyword>
<keyword evidence="3" id="KW-0436">Ligase</keyword>
<dbReference type="SUPFAM" id="SSF52096">
    <property type="entry name" value="ClpP/crotonase"/>
    <property type="match status" value="2"/>
</dbReference>
<dbReference type="SUPFAM" id="SSF56059">
    <property type="entry name" value="Glutathione synthetase ATP-binding domain-like"/>
    <property type="match status" value="1"/>
</dbReference>
<dbReference type="FunFam" id="2.40.50.100:FF:000003">
    <property type="entry name" value="Acetyl-CoA carboxylase biotin carboxyl carrier protein"/>
    <property type="match status" value="1"/>
</dbReference>
<dbReference type="SUPFAM" id="SSF51230">
    <property type="entry name" value="Single hybrid motif"/>
    <property type="match status" value="1"/>
</dbReference>
<dbReference type="InterPro" id="IPR011053">
    <property type="entry name" value="Single_hybrid_motif"/>
</dbReference>
<dbReference type="PROSITE" id="PS50975">
    <property type="entry name" value="ATP_GRASP"/>
    <property type="match status" value="1"/>
</dbReference>
<dbReference type="PROSITE" id="PS00188">
    <property type="entry name" value="BIOTIN"/>
    <property type="match status" value="1"/>
</dbReference>
<evidence type="ECO:0000259" key="9">
    <source>
        <dbReference type="PROSITE" id="PS50968"/>
    </source>
</evidence>
<dbReference type="InterPro" id="IPR005481">
    <property type="entry name" value="BC-like_N"/>
</dbReference>
<keyword evidence="7" id="KW-0511">Multifunctional enzyme</keyword>
<evidence type="ECO:0000256" key="6">
    <source>
        <dbReference type="ARBA" id="ARBA00023267"/>
    </source>
</evidence>
<dbReference type="Gene3D" id="3.30.470.20">
    <property type="entry name" value="ATP-grasp fold, B domain"/>
    <property type="match status" value="1"/>
</dbReference>
<dbReference type="GO" id="GO:2001295">
    <property type="term" value="P:malonyl-CoA biosynthetic process"/>
    <property type="evidence" value="ECO:0007669"/>
    <property type="project" value="UniProtKB-UniPathway"/>
</dbReference>
<dbReference type="InterPro" id="IPR001882">
    <property type="entry name" value="Biotin_BS"/>
</dbReference>
<dbReference type="PROSITE" id="PS50968">
    <property type="entry name" value="BIOTINYL_LIPOYL"/>
    <property type="match status" value="1"/>
</dbReference>
<dbReference type="EMBL" id="JACBZT010000001">
    <property type="protein sequence ID" value="NYJ07402.1"/>
    <property type="molecule type" value="Genomic_DNA"/>
</dbReference>
<protein>
    <submittedName>
        <fullName evidence="14">Acetyl/propionyl-CoA carboxylase alpha subunit/acetyl-CoA carboxylase carboxyltransferase component</fullName>
    </submittedName>
</protein>
<keyword evidence="4 8" id="KW-0547">Nucleotide-binding</keyword>
<dbReference type="InterPro" id="IPR011761">
    <property type="entry name" value="ATP-grasp"/>
</dbReference>
<keyword evidence="5 8" id="KW-0067">ATP-binding</keyword>
<evidence type="ECO:0000313" key="14">
    <source>
        <dbReference type="EMBL" id="NYJ07402.1"/>
    </source>
</evidence>
<dbReference type="Pfam" id="PF00364">
    <property type="entry name" value="Biotin_lipoyl"/>
    <property type="match status" value="1"/>
</dbReference>
<name>A0A853CLJ0_9ACTN</name>
<feature type="domain" description="Biotin carboxylation" evidence="11">
    <location>
        <begin position="2"/>
        <end position="446"/>
    </location>
</feature>
<dbReference type="SUPFAM" id="SSF51246">
    <property type="entry name" value="Rudiment single hybrid motif"/>
    <property type="match status" value="1"/>
</dbReference>
<feature type="domain" description="CoA carboxyltransferase N-terminal" evidence="12">
    <location>
        <begin position="546"/>
        <end position="810"/>
    </location>
</feature>
<dbReference type="GO" id="GO:0016874">
    <property type="term" value="F:ligase activity"/>
    <property type="evidence" value="ECO:0007669"/>
    <property type="project" value="UniProtKB-KW"/>
</dbReference>
<reference evidence="14 15" key="1">
    <citation type="submission" date="2020-07" db="EMBL/GenBank/DDBJ databases">
        <title>Sequencing the genomes of 1000 actinobacteria strains.</title>
        <authorList>
            <person name="Klenk H.-P."/>
        </authorList>
    </citation>
    <scope>NUCLEOTIDE SEQUENCE [LARGE SCALE GENOMIC DNA]</scope>
    <source>
        <strain evidence="14 15">DSM 104001</strain>
    </source>
</reference>
<dbReference type="Pfam" id="PF01039">
    <property type="entry name" value="Carboxyl_trans"/>
    <property type="match status" value="1"/>
</dbReference>
<evidence type="ECO:0000256" key="1">
    <source>
        <dbReference type="ARBA" id="ARBA00001953"/>
    </source>
</evidence>
<dbReference type="InterPro" id="IPR000089">
    <property type="entry name" value="Biotin_lipoyl"/>
</dbReference>
<evidence type="ECO:0000259" key="12">
    <source>
        <dbReference type="PROSITE" id="PS50980"/>
    </source>
</evidence>
<evidence type="ECO:0000256" key="7">
    <source>
        <dbReference type="ARBA" id="ARBA00023268"/>
    </source>
</evidence>
<dbReference type="SUPFAM" id="SSF52440">
    <property type="entry name" value="PreATP-grasp domain"/>
    <property type="match status" value="1"/>
</dbReference>
<dbReference type="CDD" id="cd06850">
    <property type="entry name" value="biotinyl_domain"/>
    <property type="match status" value="1"/>
</dbReference>
<dbReference type="SMART" id="SM00878">
    <property type="entry name" value="Biotin_carb_C"/>
    <property type="match status" value="1"/>
</dbReference>
<feature type="domain" description="Lipoyl-binding" evidence="9">
    <location>
        <begin position="451"/>
        <end position="529"/>
    </location>
</feature>
<dbReference type="InterPro" id="IPR016185">
    <property type="entry name" value="PreATP-grasp_dom_sf"/>
</dbReference>
<feature type="domain" description="ATP-grasp" evidence="10">
    <location>
        <begin position="120"/>
        <end position="313"/>
    </location>
</feature>
<dbReference type="PROSITE" id="PS50979">
    <property type="entry name" value="BC"/>
    <property type="match status" value="1"/>
</dbReference>
<gene>
    <name evidence="14" type="ORF">GGQ55_003680</name>
</gene>
<dbReference type="Pfam" id="PF02785">
    <property type="entry name" value="Biotin_carb_C"/>
    <property type="match status" value="1"/>
</dbReference>
<dbReference type="UniPathway" id="UPA00655">
    <property type="reaction ID" value="UER00711"/>
</dbReference>
<evidence type="ECO:0000256" key="5">
    <source>
        <dbReference type="ARBA" id="ARBA00022840"/>
    </source>
</evidence>
<comment type="caution">
    <text evidence="14">The sequence shown here is derived from an EMBL/GenBank/DDBJ whole genome shotgun (WGS) entry which is preliminary data.</text>
</comment>
<keyword evidence="15" id="KW-1185">Reference proteome</keyword>
<evidence type="ECO:0000259" key="11">
    <source>
        <dbReference type="PROSITE" id="PS50979"/>
    </source>
</evidence>
<dbReference type="AlphaFoldDB" id="A0A853CLJ0"/>
<accession>A0A853CLJ0</accession>
<evidence type="ECO:0000256" key="8">
    <source>
        <dbReference type="PROSITE-ProRule" id="PRU00409"/>
    </source>
</evidence>